<dbReference type="PROSITE" id="PS50268">
    <property type="entry name" value="CADHERIN_2"/>
    <property type="match status" value="6"/>
</dbReference>
<feature type="domain" description="Cadherin" evidence="14">
    <location>
        <begin position="384"/>
        <end position="484"/>
    </location>
</feature>
<dbReference type="CTD" id="20217551"/>
<dbReference type="FunFam" id="2.60.40.60:FF:000369">
    <property type="entry name" value="putative protocadherin beta-18"/>
    <property type="match status" value="1"/>
</dbReference>
<reference evidence="16" key="3">
    <citation type="submission" date="2015-06" db="UniProtKB">
        <authorList>
            <consortium name="EnsemblMetazoa"/>
        </authorList>
    </citation>
    <scope>IDENTIFICATION</scope>
</reference>
<keyword evidence="10" id="KW-0325">Glycoprotein</keyword>
<dbReference type="InterPro" id="IPR050174">
    <property type="entry name" value="Protocadherin/Cadherin-CA"/>
</dbReference>
<feature type="domain" description="Cadherin" evidence="14">
    <location>
        <begin position="174"/>
        <end position="277"/>
    </location>
</feature>
<dbReference type="InParanoid" id="T1G904"/>
<keyword evidence="7" id="KW-0130">Cell adhesion</keyword>
<keyword evidence="6 11" id="KW-0106">Calcium</keyword>
<dbReference type="PANTHER" id="PTHR24028">
    <property type="entry name" value="CADHERIN-87A"/>
    <property type="match status" value="1"/>
</dbReference>
<evidence type="ECO:0000256" key="9">
    <source>
        <dbReference type="ARBA" id="ARBA00023136"/>
    </source>
</evidence>
<proteinExistence type="predicted"/>
<dbReference type="FunFam" id="2.60.40.60:FF:000005">
    <property type="entry name" value="Protocadherin 9"/>
    <property type="match status" value="1"/>
</dbReference>
<dbReference type="EMBL" id="AMQM01000768">
    <property type="status" value="NOT_ANNOTATED_CDS"/>
    <property type="molecule type" value="Genomic_DNA"/>
</dbReference>
<keyword evidence="2" id="KW-1003">Cell membrane</keyword>
<feature type="domain" description="Cadherin" evidence="14">
    <location>
        <begin position="61"/>
        <end position="168"/>
    </location>
</feature>
<keyword evidence="5" id="KW-0677">Repeat</keyword>
<dbReference type="CDD" id="cd11304">
    <property type="entry name" value="Cadherin_repeat"/>
    <property type="match status" value="6"/>
</dbReference>
<evidence type="ECO:0000313" key="15">
    <source>
        <dbReference type="EMBL" id="ESO01992.1"/>
    </source>
</evidence>
<dbReference type="GeneID" id="20217551"/>
<accession>T1G904</accession>
<evidence type="ECO:0000256" key="3">
    <source>
        <dbReference type="ARBA" id="ARBA00022692"/>
    </source>
</evidence>
<evidence type="ECO:0000259" key="14">
    <source>
        <dbReference type="PROSITE" id="PS50268"/>
    </source>
</evidence>
<protein>
    <recommendedName>
        <fullName evidence="14">Cadherin domain-containing protein</fullName>
    </recommendedName>
</protein>
<evidence type="ECO:0000256" key="4">
    <source>
        <dbReference type="ARBA" id="ARBA00022729"/>
    </source>
</evidence>
<dbReference type="PANTHER" id="PTHR24028:SF146">
    <property type="entry name" value="CADHERIN 96CB, ISOFORM D-RELATED"/>
    <property type="match status" value="1"/>
</dbReference>
<evidence type="ECO:0000313" key="17">
    <source>
        <dbReference type="Proteomes" id="UP000015101"/>
    </source>
</evidence>
<reference evidence="17" key="1">
    <citation type="submission" date="2012-12" db="EMBL/GenBank/DDBJ databases">
        <authorList>
            <person name="Hellsten U."/>
            <person name="Grimwood J."/>
            <person name="Chapman J.A."/>
            <person name="Shapiro H."/>
            <person name="Aerts A."/>
            <person name="Otillar R.P."/>
            <person name="Terry A.Y."/>
            <person name="Boore J.L."/>
            <person name="Simakov O."/>
            <person name="Marletaz F."/>
            <person name="Cho S.-J."/>
            <person name="Edsinger-Gonzales E."/>
            <person name="Havlak P."/>
            <person name="Kuo D.-H."/>
            <person name="Larsson T."/>
            <person name="Lv J."/>
            <person name="Arendt D."/>
            <person name="Savage R."/>
            <person name="Osoegawa K."/>
            <person name="de Jong P."/>
            <person name="Lindberg D.R."/>
            <person name="Seaver E.C."/>
            <person name="Weisblat D.A."/>
            <person name="Putnam N.H."/>
            <person name="Grigoriev I.V."/>
            <person name="Rokhsar D.S."/>
        </authorList>
    </citation>
    <scope>NUCLEOTIDE SEQUENCE</scope>
</reference>
<dbReference type="GO" id="GO:0005509">
    <property type="term" value="F:calcium ion binding"/>
    <property type="evidence" value="ECO:0007669"/>
    <property type="project" value="UniProtKB-UniRule"/>
</dbReference>
<evidence type="ECO:0000256" key="7">
    <source>
        <dbReference type="ARBA" id="ARBA00022889"/>
    </source>
</evidence>
<feature type="compositionally biased region" description="Polar residues" evidence="12">
    <location>
        <begin position="744"/>
        <end position="753"/>
    </location>
</feature>
<dbReference type="InterPro" id="IPR015919">
    <property type="entry name" value="Cadherin-like_sf"/>
</dbReference>
<feature type="domain" description="Cadherin" evidence="14">
    <location>
        <begin position="8"/>
        <end position="60"/>
    </location>
</feature>
<dbReference type="Proteomes" id="UP000015101">
    <property type="component" value="Unassembled WGS sequence"/>
</dbReference>
<gene>
    <name evidence="16" type="primary">20217551</name>
    <name evidence="15" type="ORF">HELRODRAFT_94350</name>
</gene>
<dbReference type="Pfam" id="PF00028">
    <property type="entry name" value="Cadherin"/>
    <property type="match status" value="5"/>
</dbReference>
<dbReference type="HOGENOM" id="CLU_294789_0_0_1"/>
<name>T1G904_HELRO</name>
<feature type="compositionally biased region" description="Polar residues" evidence="12">
    <location>
        <begin position="721"/>
        <end position="731"/>
    </location>
</feature>
<evidence type="ECO:0000256" key="2">
    <source>
        <dbReference type="ARBA" id="ARBA00022475"/>
    </source>
</evidence>
<dbReference type="AlphaFoldDB" id="T1G904"/>
<feature type="domain" description="Cadherin" evidence="14">
    <location>
        <begin position="278"/>
        <end position="383"/>
    </location>
</feature>
<organism evidence="16 17">
    <name type="scientific">Helobdella robusta</name>
    <name type="common">Californian leech</name>
    <dbReference type="NCBI Taxonomy" id="6412"/>
    <lineage>
        <taxon>Eukaryota</taxon>
        <taxon>Metazoa</taxon>
        <taxon>Spiralia</taxon>
        <taxon>Lophotrochozoa</taxon>
        <taxon>Annelida</taxon>
        <taxon>Clitellata</taxon>
        <taxon>Hirudinea</taxon>
        <taxon>Rhynchobdellida</taxon>
        <taxon>Glossiphoniidae</taxon>
        <taxon>Helobdella</taxon>
    </lineage>
</organism>
<keyword evidence="8 13" id="KW-1133">Transmembrane helix</keyword>
<dbReference type="PRINTS" id="PR00205">
    <property type="entry name" value="CADHERIN"/>
</dbReference>
<dbReference type="OrthoDB" id="6252479at2759"/>
<evidence type="ECO:0000256" key="13">
    <source>
        <dbReference type="SAM" id="Phobius"/>
    </source>
</evidence>
<dbReference type="FunFam" id="2.60.40.60:FF:000020">
    <property type="entry name" value="Dachsous cadherin-related 1b"/>
    <property type="match status" value="1"/>
</dbReference>
<reference evidence="15 17" key="2">
    <citation type="journal article" date="2013" name="Nature">
        <title>Insights into bilaterian evolution from three spiralian genomes.</title>
        <authorList>
            <person name="Simakov O."/>
            <person name="Marletaz F."/>
            <person name="Cho S.J."/>
            <person name="Edsinger-Gonzales E."/>
            <person name="Havlak P."/>
            <person name="Hellsten U."/>
            <person name="Kuo D.H."/>
            <person name="Larsson T."/>
            <person name="Lv J."/>
            <person name="Arendt D."/>
            <person name="Savage R."/>
            <person name="Osoegawa K."/>
            <person name="de Jong P."/>
            <person name="Grimwood J."/>
            <person name="Chapman J.A."/>
            <person name="Shapiro H."/>
            <person name="Aerts A."/>
            <person name="Otillar R.P."/>
            <person name="Terry A.Y."/>
            <person name="Boore J.L."/>
            <person name="Grigoriev I.V."/>
            <person name="Lindberg D.R."/>
            <person name="Seaver E.C."/>
            <person name="Weisblat D.A."/>
            <person name="Putnam N.H."/>
            <person name="Rokhsar D.S."/>
        </authorList>
    </citation>
    <scope>NUCLEOTIDE SEQUENCE</scope>
</reference>
<evidence type="ECO:0000256" key="5">
    <source>
        <dbReference type="ARBA" id="ARBA00022737"/>
    </source>
</evidence>
<keyword evidence="17" id="KW-1185">Reference proteome</keyword>
<feature type="transmembrane region" description="Helical" evidence="13">
    <location>
        <begin position="606"/>
        <end position="629"/>
    </location>
</feature>
<dbReference type="eggNOG" id="ENOG502QPMK">
    <property type="taxonomic scope" value="Eukaryota"/>
</dbReference>
<evidence type="ECO:0000313" key="16">
    <source>
        <dbReference type="EnsemblMetazoa" id="HelroP94350"/>
    </source>
</evidence>
<keyword evidence="9 13" id="KW-0472">Membrane</keyword>
<dbReference type="PROSITE" id="PS00232">
    <property type="entry name" value="CADHERIN_1"/>
    <property type="match status" value="3"/>
</dbReference>
<evidence type="ECO:0000256" key="12">
    <source>
        <dbReference type="SAM" id="MobiDB-lite"/>
    </source>
</evidence>
<dbReference type="GO" id="GO:0007155">
    <property type="term" value="P:cell adhesion"/>
    <property type="evidence" value="ECO:0000318"/>
    <property type="project" value="GO_Central"/>
</dbReference>
<dbReference type="KEGG" id="hro:HELRODRAFT_94350"/>
<evidence type="ECO:0000256" key="6">
    <source>
        <dbReference type="ARBA" id="ARBA00022837"/>
    </source>
</evidence>
<comment type="subcellular location">
    <subcellularLocation>
        <location evidence="1">Cell membrane</location>
        <topology evidence="1">Single-pass type I membrane protein</topology>
    </subcellularLocation>
</comment>
<dbReference type="FunFam" id="2.60.40.60:FF:000002">
    <property type="entry name" value="Protocadherin alpha 2"/>
    <property type="match status" value="1"/>
</dbReference>
<evidence type="ECO:0000256" key="1">
    <source>
        <dbReference type="ARBA" id="ARBA00004251"/>
    </source>
</evidence>
<dbReference type="Gene3D" id="2.60.40.60">
    <property type="entry name" value="Cadherins"/>
    <property type="match status" value="6"/>
</dbReference>
<dbReference type="EnsemblMetazoa" id="HelroT94350">
    <property type="protein sequence ID" value="HelroP94350"/>
    <property type="gene ID" value="HelroG94350"/>
</dbReference>
<sequence length="1028" mass="114542">MKINGKYVEPKLVLNAGLDRESKDKYQLTLIAEDGGTPVKSGSLNIEIIVSDVNDNIPVFEKKAYYIQIEENIHVNTIIGKVKAHDGDSGFNGQIDYSLSILSANQYGHFFGVNEISGDIIVKNDIDYETQSTYNLSVIARDKGIGAVAVSVPVIITVTDVNDNAPEIAITTLSNVQDLAEVMENSKLGTFVAQVSVNDKDSERNGNFQCFLNEDVFSMNLTFENDYQILVNGKLDRETKSFYKVLVHCIDLGDEPQTTLKSLNVKILDENDNDPVFLRDSYKGEIYENNVVGVTILTVNATDADSNDNGRINYFVEPPTMSNFFSVDKNTGVLKAVISLDKEKFRDPVKFWVVAKDNGSPPRSSSAGVTIFLQDLNDEYPIFTYTSYSFAVAENQDVGTEVGTVAAQDLDSGHFGDVTYYLTSDIFEIDHKSGRITTLKVLDREEVSAYHVIVYASDRGVPPLSSSASVTIHVSDENDNSPVFDFPSATNNTFQISSLTPREHVIGRVRARDLDTGKNGKVMYVLKNDSYNSNAFVLEQEIGTLTLLEDIKDKDGSTYVLEITAQDGGVPPRMVFSKLYILVNKSIPFVWKNLYSEPTANTNLTIIMLIASVSGVIVTALIIAIVILCKQDRQKTTNKYNCRLETIKLQQAQTSKSPEPATSSDQEIRKYNFVMEDALKHLQQQNNRDNLSNTSNVYQACPLFSPSTNAYSTFPVKQHSSKTCKSPQTKQRPNRNKDDAESLKSGNGSNTDSGHGPSEEGEFGLKSNLVDSSKSSKRQLINDSNCNAQHLINNSKKLNASNNPNIQTQESISQHSYSTQSNLPKMSTFQRDYGPDLLLSNQYNYNSANGCHVYPANLEADSMINPNSYLPTCSVYHDLQHQNINIDNNINNNNFNNNNHFNNTNSNFNNNNFNINNNFNNNISNNNNNNLLYSDSNNHFMCDSSESQRKILKSNLGVDDVDMGCDESCRDADDVPRTSPASYNKMLVKNNKQPATNSVIDAEDLCNEIDELFFKDLHRSNKWNKPNY</sequence>
<dbReference type="FunFam" id="2.60.40.60:FF:000806">
    <property type="entry name" value="Uncharacterized protein (Fragment)"/>
    <property type="match status" value="1"/>
</dbReference>
<feature type="region of interest" description="Disordered" evidence="12">
    <location>
        <begin position="715"/>
        <end position="765"/>
    </location>
</feature>
<keyword evidence="4" id="KW-0732">Signal</keyword>
<dbReference type="GO" id="GO:0007156">
    <property type="term" value="P:homophilic cell adhesion via plasma membrane adhesion molecules"/>
    <property type="evidence" value="ECO:0007669"/>
    <property type="project" value="InterPro"/>
</dbReference>
<feature type="domain" description="Cadherin" evidence="14">
    <location>
        <begin position="488"/>
        <end position="600"/>
    </location>
</feature>
<dbReference type="InterPro" id="IPR002126">
    <property type="entry name" value="Cadherin-like_dom"/>
</dbReference>
<dbReference type="EMBL" id="KB096742">
    <property type="protein sequence ID" value="ESO01992.1"/>
    <property type="molecule type" value="Genomic_DNA"/>
</dbReference>
<dbReference type="OMA" id="NSANGCH"/>
<dbReference type="RefSeq" id="XP_009019400.1">
    <property type="nucleotide sequence ID" value="XM_009021152.1"/>
</dbReference>
<dbReference type="SMART" id="SM00112">
    <property type="entry name" value="CA"/>
    <property type="match status" value="6"/>
</dbReference>
<evidence type="ECO:0000256" key="8">
    <source>
        <dbReference type="ARBA" id="ARBA00022989"/>
    </source>
</evidence>
<dbReference type="GO" id="GO:0005886">
    <property type="term" value="C:plasma membrane"/>
    <property type="evidence" value="ECO:0000318"/>
    <property type="project" value="GO_Central"/>
</dbReference>
<evidence type="ECO:0000256" key="11">
    <source>
        <dbReference type="PROSITE-ProRule" id="PRU00043"/>
    </source>
</evidence>
<dbReference type="SUPFAM" id="SSF49313">
    <property type="entry name" value="Cadherin-like"/>
    <property type="match status" value="6"/>
</dbReference>
<keyword evidence="3 13" id="KW-0812">Transmembrane</keyword>
<dbReference type="InterPro" id="IPR020894">
    <property type="entry name" value="Cadherin_CS"/>
</dbReference>
<evidence type="ECO:0000256" key="10">
    <source>
        <dbReference type="ARBA" id="ARBA00023180"/>
    </source>
</evidence>
<dbReference type="GO" id="GO:0050839">
    <property type="term" value="F:cell adhesion molecule binding"/>
    <property type="evidence" value="ECO:0000318"/>
    <property type="project" value="GO_Central"/>
</dbReference>
<dbReference type="FunFam" id="2.60.40.60:FF:000380">
    <property type="entry name" value="putative protocadherin beta-18"/>
    <property type="match status" value="1"/>
</dbReference>